<reference evidence="1" key="1">
    <citation type="submission" date="2021-05" db="EMBL/GenBank/DDBJ databases">
        <authorList>
            <person name="Pietrasiak N."/>
            <person name="Ward R."/>
            <person name="Stajich J.E."/>
            <person name="Kurbessoian T."/>
        </authorList>
    </citation>
    <scope>NUCLEOTIDE SEQUENCE</scope>
    <source>
        <strain evidence="1">HA4357-MV3</strain>
    </source>
</reference>
<gene>
    <name evidence="1" type="ORF">KME28_07655</name>
</gene>
<dbReference type="PANTHER" id="PTHR39169">
    <property type="match status" value="1"/>
</dbReference>
<dbReference type="Gene3D" id="3.30.70.100">
    <property type="match status" value="1"/>
</dbReference>
<dbReference type="NCBIfam" id="NF008333">
    <property type="entry name" value="PRK11118.1"/>
    <property type="match status" value="1"/>
</dbReference>
<comment type="caution">
    <text evidence="1">The sequence shown here is derived from an EMBL/GenBank/DDBJ whole genome shotgun (WGS) entry which is preliminary data.</text>
</comment>
<dbReference type="AlphaFoldDB" id="A0A9E3LSJ8"/>
<sequence length="103" mass="11715">MALKLLQINFPFHGPWKNEMAQAYSELAHKLSETPGLLWKIWIENSNYGETGGIYLFEDESSLDTFLTEHLARLNSFGIENISAKKFDVNEPLTQITGGKLKQ</sequence>
<dbReference type="SUPFAM" id="SSF54909">
    <property type="entry name" value="Dimeric alpha+beta barrel"/>
    <property type="match status" value="1"/>
</dbReference>
<dbReference type="GO" id="GO:0004497">
    <property type="term" value="F:monooxygenase activity"/>
    <property type="evidence" value="ECO:0007669"/>
    <property type="project" value="UniProtKB-KW"/>
</dbReference>
<dbReference type="PANTHER" id="PTHR39169:SF1">
    <property type="entry name" value="MONOOXYGENASE YDHR-RELATED"/>
    <property type="match status" value="1"/>
</dbReference>
<keyword evidence="1" id="KW-0503">Monooxygenase</keyword>
<dbReference type="InterPro" id="IPR014910">
    <property type="entry name" value="YdhR"/>
</dbReference>
<organism evidence="1 2">
    <name type="scientific">Pelatocladus maniniholoensis HA4357-MV3</name>
    <dbReference type="NCBI Taxonomy" id="1117104"/>
    <lineage>
        <taxon>Bacteria</taxon>
        <taxon>Bacillati</taxon>
        <taxon>Cyanobacteriota</taxon>
        <taxon>Cyanophyceae</taxon>
        <taxon>Nostocales</taxon>
        <taxon>Nostocaceae</taxon>
        <taxon>Pelatocladus</taxon>
    </lineage>
</organism>
<accession>A0A9E3LSJ8</accession>
<dbReference type="Pfam" id="PF08803">
    <property type="entry name" value="ydhR"/>
    <property type="match status" value="1"/>
</dbReference>
<evidence type="ECO:0000313" key="2">
    <source>
        <dbReference type="Proteomes" id="UP000813215"/>
    </source>
</evidence>
<evidence type="ECO:0000313" key="1">
    <source>
        <dbReference type="EMBL" id="MBW4431593.1"/>
    </source>
</evidence>
<reference evidence="1" key="2">
    <citation type="journal article" date="2022" name="Microbiol. Resour. Announc.">
        <title>Metagenome Sequencing to Explore Phylogenomics of Terrestrial Cyanobacteria.</title>
        <authorList>
            <person name="Ward R.D."/>
            <person name="Stajich J.E."/>
            <person name="Johansen J.R."/>
            <person name="Huntemann M."/>
            <person name="Clum A."/>
            <person name="Foster B."/>
            <person name="Foster B."/>
            <person name="Roux S."/>
            <person name="Palaniappan K."/>
            <person name="Varghese N."/>
            <person name="Mukherjee S."/>
            <person name="Reddy T.B.K."/>
            <person name="Daum C."/>
            <person name="Copeland A."/>
            <person name="Chen I.A."/>
            <person name="Ivanova N.N."/>
            <person name="Kyrpides N.C."/>
            <person name="Shapiro N."/>
            <person name="Eloe-Fadrosh E.A."/>
            <person name="Pietrasiak N."/>
        </authorList>
    </citation>
    <scope>NUCLEOTIDE SEQUENCE</scope>
    <source>
        <strain evidence="1">HA4357-MV3</strain>
    </source>
</reference>
<proteinExistence type="predicted"/>
<dbReference type="EMBL" id="JAHHHW010000072">
    <property type="protein sequence ID" value="MBW4431593.1"/>
    <property type="molecule type" value="Genomic_DNA"/>
</dbReference>
<protein>
    <submittedName>
        <fullName evidence="1">Monooxygenase</fullName>
    </submittedName>
</protein>
<keyword evidence="1" id="KW-0560">Oxidoreductase</keyword>
<dbReference type="Proteomes" id="UP000813215">
    <property type="component" value="Unassembled WGS sequence"/>
</dbReference>
<name>A0A9E3LSJ8_9NOST</name>
<dbReference type="InterPro" id="IPR011008">
    <property type="entry name" value="Dimeric_a/b-barrel"/>
</dbReference>